<name>A0A0F8YIL0_9ZZZZ</name>
<feature type="non-terminal residue" evidence="1">
    <location>
        <position position="1"/>
    </location>
</feature>
<evidence type="ECO:0000313" key="1">
    <source>
        <dbReference type="EMBL" id="KKK47881.1"/>
    </source>
</evidence>
<proteinExistence type="predicted"/>
<organism evidence="1">
    <name type="scientific">marine sediment metagenome</name>
    <dbReference type="NCBI Taxonomy" id="412755"/>
    <lineage>
        <taxon>unclassified sequences</taxon>
        <taxon>metagenomes</taxon>
        <taxon>ecological metagenomes</taxon>
    </lineage>
</organism>
<reference evidence="1" key="1">
    <citation type="journal article" date="2015" name="Nature">
        <title>Complex archaea that bridge the gap between prokaryotes and eukaryotes.</title>
        <authorList>
            <person name="Spang A."/>
            <person name="Saw J.H."/>
            <person name="Jorgensen S.L."/>
            <person name="Zaremba-Niedzwiedzka K."/>
            <person name="Martijn J."/>
            <person name="Lind A.E."/>
            <person name="van Eijk R."/>
            <person name="Schleper C."/>
            <person name="Guy L."/>
            <person name="Ettema T.J."/>
        </authorList>
    </citation>
    <scope>NUCLEOTIDE SEQUENCE</scope>
</reference>
<protein>
    <submittedName>
        <fullName evidence="1">Uncharacterized protein</fullName>
    </submittedName>
</protein>
<sequence>GFACSMVIVFEIRNTAMHAGRNYQRGRLAVSKLLIRVKWRATIGGELREGVEEEGSWFMFDQSGGIYSHGPFKPLELCGQEYEEIIPLIKIKGNYMSVADIESLIDDFAELSTPEPEGSGD</sequence>
<comment type="caution">
    <text evidence="1">The sequence shown here is derived from an EMBL/GenBank/DDBJ whole genome shotgun (WGS) entry which is preliminary data.</text>
</comment>
<dbReference type="EMBL" id="LAZR01069348">
    <property type="protein sequence ID" value="KKK47881.1"/>
    <property type="molecule type" value="Genomic_DNA"/>
</dbReference>
<accession>A0A0F8YIL0</accession>
<gene>
    <name evidence="1" type="ORF">LCGC14_3150750</name>
</gene>
<dbReference type="AlphaFoldDB" id="A0A0F8YIL0"/>